<feature type="region of interest" description="Disordered" evidence="1">
    <location>
        <begin position="230"/>
        <end position="250"/>
    </location>
</feature>
<dbReference type="AlphaFoldDB" id="A0AAE0GQM5"/>
<protein>
    <submittedName>
        <fullName evidence="2">Uncharacterized protein</fullName>
    </submittedName>
</protein>
<evidence type="ECO:0000256" key="1">
    <source>
        <dbReference type="SAM" id="MobiDB-lite"/>
    </source>
</evidence>
<keyword evidence="3" id="KW-1185">Reference proteome</keyword>
<accession>A0AAE0GQM5</accession>
<evidence type="ECO:0000313" key="3">
    <source>
        <dbReference type="Proteomes" id="UP001190700"/>
    </source>
</evidence>
<sequence length="270" mass="29567">MFQPSLIWVGVGTFPGIEFPDGSTKLLVPRPAQSLIPFPLTSRSLQDAQDRHSALLPVAFMTGICGTRGHDHLKPQTCRFAQLAAQMMGGLWRPTNGDEGMVVHAWVPGHHDPIRRSCFADALLYVELFNGRAVVIAAQGVQALQGQPKLILEAPVVEEESKAEDTIPEDEPAGPVMAHTDSAEFSDAKIAPPATSNVAALQEQLEVLRKEKLCKEQTWVDWLMLTGDHPATTSRPHPGEDAARSTRDVSLSHTDSTIQWIPFQTCLLRD</sequence>
<comment type="caution">
    <text evidence="2">The sequence shown here is derived from an EMBL/GenBank/DDBJ whole genome shotgun (WGS) entry which is preliminary data.</text>
</comment>
<feature type="compositionally biased region" description="Basic and acidic residues" evidence="1">
    <location>
        <begin position="237"/>
        <end position="247"/>
    </location>
</feature>
<dbReference type="Proteomes" id="UP001190700">
    <property type="component" value="Unassembled WGS sequence"/>
</dbReference>
<dbReference type="EMBL" id="LGRX02003354">
    <property type="protein sequence ID" value="KAK3282375.1"/>
    <property type="molecule type" value="Genomic_DNA"/>
</dbReference>
<reference evidence="2 3" key="1">
    <citation type="journal article" date="2015" name="Genome Biol. Evol.">
        <title>Comparative Genomics of a Bacterivorous Green Alga Reveals Evolutionary Causalities and Consequences of Phago-Mixotrophic Mode of Nutrition.</title>
        <authorList>
            <person name="Burns J.A."/>
            <person name="Paasch A."/>
            <person name="Narechania A."/>
            <person name="Kim E."/>
        </authorList>
    </citation>
    <scope>NUCLEOTIDE SEQUENCE [LARGE SCALE GENOMIC DNA]</scope>
    <source>
        <strain evidence="2 3">PLY_AMNH</strain>
    </source>
</reference>
<evidence type="ECO:0000313" key="2">
    <source>
        <dbReference type="EMBL" id="KAK3282375.1"/>
    </source>
</evidence>
<organism evidence="2 3">
    <name type="scientific">Cymbomonas tetramitiformis</name>
    <dbReference type="NCBI Taxonomy" id="36881"/>
    <lineage>
        <taxon>Eukaryota</taxon>
        <taxon>Viridiplantae</taxon>
        <taxon>Chlorophyta</taxon>
        <taxon>Pyramimonadophyceae</taxon>
        <taxon>Pyramimonadales</taxon>
        <taxon>Pyramimonadaceae</taxon>
        <taxon>Cymbomonas</taxon>
    </lineage>
</organism>
<proteinExistence type="predicted"/>
<gene>
    <name evidence="2" type="ORF">CYMTET_9877</name>
</gene>
<name>A0AAE0GQM5_9CHLO</name>